<evidence type="ECO:0000256" key="6">
    <source>
        <dbReference type="RuleBase" id="RU004355"/>
    </source>
</evidence>
<evidence type="ECO:0000256" key="2">
    <source>
        <dbReference type="ARBA" id="ARBA00022722"/>
    </source>
</evidence>
<evidence type="ECO:0000256" key="4">
    <source>
        <dbReference type="ARBA" id="ARBA00022839"/>
    </source>
</evidence>
<dbReference type="STRING" id="656914.SAMN00017405_0289"/>
<comment type="function">
    <text evidence="5">Bidirectionally degrades single-stranded DNA into large acid-insoluble oligonucleotides, which are then degraded further into small acid-soluble oligonucleotides.</text>
</comment>
<dbReference type="EC" id="3.1.11.6" evidence="5"/>
<protein>
    <recommendedName>
        <fullName evidence="5">Exodeoxyribonuclease 7 large subunit</fullName>
        <ecNumber evidence="5">3.1.11.6</ecNumber>
    </recommendedName>
    <alternativeName>
        <fullName evidence="5">Exodeoxyribonuclease VII large subunit</fullName>
        <shortName evidence="5">Exonuclease VII large subunit</shortName>
    </alternativeName>
</protein>
<dbReference type="PANTHER" id="PTHR30008:SF0">
    <property type="entry name" value="EXODEOXYRIBONUCLEASE 7 LARGE SUBUNIT"/>
    <property type="match status" value="1"/>
</dbReference>
<reference evidence="9 10" key="1">
    <citation type="submission" date="2017-04" db="EMBL/GenBank/DDBJ databases">
        <authorList>
            <person name="Afonso C.L."/>
            <person name="Miller P.J."/>
            <person name="Scott M.A."/>
            <person name="Spackman E."/>
            <person name="Goraichik I."/>
            <person name="Dimitrov K.M."/>
            <person name="Suarez D.L."/>
            <person name="Swayne D.E."/>
        </authorList>
    </citation>
    <scope>NUCLEOTIDE SEQUENCE [LARGE SCALE GENOMIC DNA]</scope>
    <source>
        <strain evidence="9 10">DSM 11270</strain>
    </source>
</reference>
<comment type="similarity">
    <text evidence="5 6">Belongs to the XseA family.</text>
</comment>
<comment type="subcellular location">
    <subcellularLocation>
        <location evidence="5 6">Cytoplasm</location>
    </subcellularLocation>
</comment>
<accession>A0A1W1VNI3</accession>
<evidence type="ECO:0000313" key="9">
    <source>
        <dbReference type="EMBL" id="SMB94888.1"/>
    </source>
</evidence>
<dbReference type="PANTHER" id="PTHR30008">
    <property type="entry name" value="EXODEOXYRIBONUCLEASE 7 LARGE SUBUNIT"/>
    <property type="match status" value="1"/>
</dbReference>
<name>A0A1W1VNI3_DESTI</name>
<dbReference type="InterPro" id="IPR025824">
    <property type="entry name" value="OB-fold_nuc-bd_dom"/>
</dbReference>
<dbReference type="Pfam" id="PF13742">
    <property type="entry name" value="tRNA_anti_2"/>
    <property type="match status" value="1"/>
</dbReference>
<dbReference type="RefSeq" id="WP_084054101.1">
    <property type="nucleotide sequence ID" value="NZ_FWWT01000022.1"/>
</dbReference>
<keyword evidence="10" id="KW-1185">Reference proteome</keyword>
<sequence length="406" mass="45833">MFSRNVTFSVSKLNQYIKNLLSGDSLLSSVWVYGEISNFKLHISGHMYFTLKDKDSIIKCVMFKGNSKKLKFSPEHGMQVLALGYVSLYEQTGQYQLYVEDLIIHGAGELNLKYEQLKNKLTKEGLFDIEQKRDLPRMPKKVGVVTSLTGAVIKDIISIIHRRSPMTEILIAPAMVQGVEAPTSIITALDNLYDKDVDVIIVGRGGGSLEELWCFNNEQVVRKVSESPVPIISAVGHETDFSLTDFAADLRAATPSMAAELVVPTVKELKDKVDFYHTRLNQVLFENLEYKKQELSGITNELQLLNPLNKILVAKEKIDNMHLRINTIMENKYKSQKQILDLLIEKLDSLSPLKTLARGYCICLDDKANVVKSIHKVNLKKQVKLLLNDGQLICNVVEKKDDIYDS</sequence>
<evidence type="ECO:0000259" key="7">
    <source>
        <dbReference type="Pfam" id="PF02601"/>
    </source>
</evidence>
<dbReference type="AlphaFoldDB" id="A0A1W1VNI3"/>
<dbReference type="Pfam" id="PF02601">
    <property type="entry name" value="Exonuc_VII_L"/>
    <property type="match status" value="1"/>
</dbReference>
<feature type="domain" description="OB-fold nucleic acid binding" evidence="8">
    <location>
        <begin position="8"/>
        <end position="102"/>
    </location>
</feature>
<keyword evidence="2 5" id="KW-0540">Nuclease</keyword>
<evidence type="ECO:0000313" key="10">
    <source>
        <dbReference type="Proteomes" id="UP000192731"/>
    </source>
</evidence>
<dbReference type="CDD" id="cd04489">
    <property type="entry name" value="ExoVII_LU_OBF"/>
    <property type="match status" value="1"/>
</dbReference>
<evidence type="ECO:0000256" key="1">
    <source>
        <dbReference type="ARBA" id="ARBA00022490"/>
    </source>
</evidence>
<comment type="catalytic activity">
    <reaction evidence="5 6">
        <text>Exonucleolytic cleavage in either 5'- to 3'- or 3'- to 5'-direction to yield nucleoside 5'-phosphates.</text>
        <dbReference type="EC" id="3.1.11.6"/>
    </reaction>
</comment>
<keyword evidence="1 5" id="KW-0963">Cytoplasm</keyword>
<comment type="subunit">
    <text evidence="5">Heterooligomer composed of large and small subunits.</text>
</comment>
<organism evidence="9 10">
    <name type="scientific">Desulfonispora thiosulfatigenes DSM 11270</name>
    <dbReference type="NCBI Taxonomy" id="656914"/>
    <lineage>
        <taxon>Bacteria</taxon>
        <taxon>Bacillati</taxon>
        <taxon>Bacillota</taxon>
        <taxon>Clostridia</taxon>
        <taxon>Eubacteriales</taxon>
        <taxon>Peptococcaceae</taxon>
        <taxon>Desulfonispora</taxon>
    </lineage>
</organism>
<keyword evidence="4 5" id="KW-0269">Exonuclease</keyword>
<dbReference type="GO" id="GO:0009318">
    <property type="term" value="C:exodeoxyribonuclease VII complex"/>
    <property type="evidence" value="ECO:0007669"/>
    <property type="project" value="UniProtKB-UniRule"/>
</dbReference>
<gene>
    <name evidence="5" type="primary">xseA</name>
    <name evidence="9" type="ORF">SAMN00017405_0289</name>
</gene>
<evidence type="ECO:0000259" key="8">
    <source>
        <dbReference type="Pfam" id="PF13742"/>
    </source>
</evidence>
<proteinExistence type="inferred from homology"/>
<dbReference type="HAMAP" id="MF_00378">
    <property type="entry name" value="Exonuc_7_L"/>
    <property type="match status" value="1"/>
</dbReference>
<dbReference type="EMBL" id="FWWT01000022">
    <property type="protein sequence ID" value="SMB94888.1"/>
    <property type="molecule type" value="Genomic_DNA"/>
</dbReference>
<keyword evidence="3 5" id="KW-0378">Hydrolase</keyword>
<dbReference type="GO" id="GO:0008855">
    <property type="term" value="F:exodeoxyribonuclease VII activity"/>
    <property type="evidence" value="ECO:0007669"/>
    <property type="project" value="UniProtKB-UniRule"/>
</dbReference>
<dbReference type="Proteomes" id="UP000192731">
    <property type="component" value="Unassembled WGS sequence"/>
</dbReference>
<evidence type="ECO:0000256" key="5">
    <source>
        <dbReference type="HAMAP-Rule" id="MF_00378"/>
    </source>
</evidence>
<dbReference type="GO" id="GO:0006308">
    <property type="term" value="P:DNA catabolic process"/>
    <property type="evidence" value="ECO:0007669"/>
    <property type="project" value="UniProtKB-UniRule"/>
</dbReference>
<dbReference type="NCBIfam" id="TIGR00237">
    <property type="entry name" value="xseA"/>
    <property type="match status" value="1"/>
</dbReference>
<dbReference type="InterPro" id="IPR003753">
    <property type="entry name" value="Exonuc_VII_L"/>
</dbReference>
<dbReference type="OrthoDB" id="9802795at2"/>
<feature type="domain" description="Exonuclease VII large subunit C-terminal" evidence="7">
    <location>
        <begin position="126"/>
        <end position="333"/>
    </location>
</feature>
<dbReference type="InterPro" id="IPR020579">
    <property type="entry name" value="Exonuc_VII_lsu_C"/>
</dbReference>
<dbReference type="GO" id="GO:0005737">
    <property type="term" value="C:cytoplasm"/>
    <property type="evidence" value="ECO:0007669"/>
    <property type="project" value="UniProtKB-SubCell"/>
</dbReference>
<dbReference type="GO" id="GO:0003676">
    <property type="term" value="F:nucleic acid binding"/>
    <property type="evidence" value="ECO:0007669"/>
    <property type="project" value="InterPro"/>
</dbReference>
<evidence type="ECO:0000256" key="3">
    <source>
        <dbReference type="ARBA" id="ARBA00022801"/>
    </source>
</evidence>